<dbReference type="EMBL" id="ADMB01000020">
    <property type="protein sequence ID" value="EHR38813.1"/>
    <property type="molecule type" value="Genomic_DNA"/>
</dbReference>
<keyword evidence="2" id="KW-1185">Reference proteome</keyword>
<sequence length="310" mass="36755">MDANQKLTNTLYFNTLSDTLTNINDLLNYGKKLLNDVVSSSKITKEADKVLILWLRDVVELIHGLLCLYQGQSFNNCKVLVRSLFEHYLNFKYVFKDDKNIDIKLRSYRYFQLMIILNDYNNMLRNPVYPSKNFNLTTMKRDYPLYEADMKQIKQEITSELYSDLYNDVTKNFKYQPNKAYRQLFDKNPIQWYTLTNPSIKSISRLANYLDEKDLYIVFYKSYSKIIHAGNALNGLMLNANSIKLKNFNQPEEMMTSLCFMIALITKIYSLYMKYFSLVDKNYSDKYSTINEDLSNILTRWNMIEQIMTS</sequence>
<reference evidence="1 2" key="1">
    <citation type="submission" date="2012-01" db="EMBL/GenBank/DDBJ databases">
        <title>The Genome Sequence of Megamonas funiformis YIT 11815.</title>
        <authorList>
            <consortium name="The Broad Institute Genome Sequencing Platform"/>
            <person name="Earl A."/>
            <person name="Ward D."/>
            <person name="Feldgarden M."/>
            <person name="Gevers D."/>
            <person name="Morotomi M."/>
            <person name="Young S.K."/>
            <person name="Zeng Q."/>
            <person name="Gargeya S."/>
            <person name="Fitzgerald M."/>
            <person name="Haas B."/>
            <person name="Abouelleil A."/>
            <person name="Alvarado L."/>
            <person name="Arachchi H.M."/>
            <person name="Berlin A."/>
            <person name="Chapman S.B."/>
            <person name="Gearin G."/>
            <person name="Goldberg J."/>
            <person name="Griggs A."/>
            <person name="Gujja S."/>
            <person name="Hansen M."/>
            <person name="Heiman D."/>
            <person name="Howarth C."/>
            <person name="Larimer J."/>
            <person name="Lui A."/>
            <person name="MacDonald P.J.P."/>
            <person name="McCowen C."/>
            <person name="Montmayeur A."/>
            <person name="Murphy C."/>
            <person name="Neiman D."/>
            <person name="Pearson M."/>
            <person name="Priest M."/>
            <person name="Roberts A."/>
            <person name="Saif S."/>
            <person name="Shea T."/>
            <person name="Sisk P."/>
            <person name="Stolte C."/>
            <person name="Sykes S."/>
            <person name="Wortman J."/>
            <person name="Nusbaum C."/>
            <person name="Birren B."/>
        </authorList>
    </citation>
    <scope>NUCLEOTIDE SEQUENCE [LARGE SCALE GENOMIC DNA]</scope>
    <source>
        <strain evidence="1 2">YIT 11815</strain>
    </source>
</reference>
<organism evidence="1 2">
    <name type="scientific">Megamonas funiformis YIT 11815</name>
    <dbReference type="NCBI Taxonomy" id="742816"/>
    <lineage>
        <taxon>Bacteria</taxon>
        <taxon>Bacillati</taxon>
        <taxon>Bacillota</taxon>
        <taxon>Negativicutes</taxon>
        <taxon>Selenomonadales</taxon>
        <taxon>Selenomonadaceae</taxon>
        <taxon>Megamonas</taxon>
    </lineage>
</organism>
<evidence type="ECO:0000313" key="1">
    <source>
        <dbReference type="EMBL" id="EHR38813.1"/>
    </source>
</evidence>
<protein>
    <submittedName>
        <fullName evidence="1">Uncharacterized protein</fullName>
    </submittedName>
</protein>
<gene>
    <name evidence="1" type="ORF">HMPREF9454_00411</name>
</gene>
<accession>A0ABN0EKN5</accession>
<dbReference type="GeneID" id="62778881"/>
<proteinExistence type="predicted"/>
<evidence type="ECO:0000313" key="2">
    <source>
        <dbReference type="Proteomes" id="UP000005963"/>
    </source>
</evidence>
<comment type="caution">
    <text evidence="1">The sequence shown here is derived from an EMBL/GenBank/DDBJ whole genome shotgun (WGS) entry which is preliminary data.</text>
</comment>
<dbReference type="Proteomes" id="UP000005963">
    <property type="component" value="Unassembled WGS sequence"/>
</dbReference>
<dbReference type="Pfam" id="PF18928">
    <property type="entry name" value="DUF5677"/>
    <property type="match status" value="1"/>
</dbReference>
<dbReference type="RefSeq" id="WP_008537614.1">
    <property type="nucleotide sequence ID" value="NZ_JH601090.1"/>
</dbReference>
<name>A0ABN0EKN5_9FIRM</name>
<dbReference type="InterPro" id="IPR043733">
    <property type="entry name" value="DUF5677"/>
</dbReference>